<dbReference type="Pfam" id="PF02045">
    <property type="entry name" value="CBFB_NFYA"/>
    <property type="match status" value="1"/>
</dbReference>
<comment type="function">
    <text evidence="8">Component of the sequence-specific heterotrimeric transcription factor (NF-Y) which specifically recognizes a 5'-CCAAT-3' box motif found in the promoters of its target genes.</text>
</comment>
<evidence type="ECO:0000256" key="1">
    <source>
        <dbReference type="ARBA" id="ARBA00004123"/>
    </source>
</evidence>
<comment type="subcellular location">
    <subcellularLocation>
        <location evidence="1 8">Nucleus</location>
    </subcellularLocation>
</comment>
<name>A0ABR2D777_9ROSI</name>
<evidence type="ECO:0000313" key="10">
    <source>
        <dbReference type="EMBL" id="KAK8531854.1"/>
    </source>
</evidence>
<dbReference type="SMART" id="SM00521">
    <property type="entry name" value="CBF"/>
    <property type="match status" value="1"/>
</dbReference>
<dbReference type="PROSITE" id="PS51152">
    <property type="entry name" value="NFYA_HAP2_2"/>
    <property type="match status" value="1"/>
</dbReference>
<evidence type="ECO:0000256" key="2">
    <source>
        <dbReference type="ARBA" id="ARBA00023015"/>
    </source>
</evidence>
<evidence type="ECO:0000256" key="3">
    <source>
        <dbReference type="ARBA" id="ARBA00023125"/>
    </source>
</evidence>
<keyword evidence="4" id="KW-0010">Activator</keyword>
<dbReference type="PRINTS" id="PR00616">
    <property type="entry name" value="CCAATSUBUNTB"/>
</dbReference>
<feature type="compositionally biased region" description="Basic and acidic residues" evidence="9">
    <location>
        <begin position="234"/>
        <end position="250"/>
    </location>
</feature>
<evidence type="ECO:0000256" key="4">
    <source>
        <dbReference type="ARBA" id="ARBA00023159"/>
    </source>
</evidence>
<dbReference type="EMBL" id="JBBPBM010000034">
    <property type="protein sequence ID" value="KAK8531854.1"/>
    <property type="molecule type" value="Genomic_DNA"/>
</dbReference>
<comment type="similarity">
    <text evidence="8">Belongs to the NFYA/HAP2 subunit family.</text>
</comment>
<keyword evidence="3 8" id="KW-0238">DNA-binding</keyword>
<comment type="subunit">
    <text evidence="7">Heterotrimeric transcription factor composed of three components, NF-YA, NF-YB and NF-YC. NF-YB and NF-YC must interact and dimerize for NF-YA association and DNA binding.</text>
</comment>
<sequence>MHRKSDGTNHPESSVHNYKPEINRVQPWWCSTRQDSILMDVLGENKSSLSPAKHPNGGLGTKTTESLSMVKTDEKLCSSKEMPLTMLPHPDEKCGTEQQYLQHAIPVIRPKMSEYVPSPAQLELAGHSIVCPPYPYADSYYGRVMTRYEPQTLVHSHSLGVHPSRMALPLEMAEEPVYVNAKQYHGILRRRHSRAKAELEKKVIKVRKPYLHESRHLHAMRRARGCGGRFLNTKKLESDASKATPDKSNETRSNLPSQHASNSSSGMSITDQMSQNGNLSIGHREAPVSETQGTTMQQAFSNSNGKIYSNSNSNSYYLHHQGFHFSTSLSLSEKTLGGDCPRQQHERIMANGVSHMALTIK</sequence>
<protein>
    <recommendedName>
        <fullName evidence="8">Nuclear transcription factor Y subunit</fullName>
    </recommendedName>
</protein>
<dbReference type="PANTHER" id="PTHR12632">
    <property type="entry name" value="TRANSCRIPTION FACTOR NF-Y ALPHA-RELATED"/>
    <property type="match status" value="1"/>
</dbReference>
<gene>
    <name evidence="10" type="ORF">V6N12_053313</name>
</gene>
<dbReference type="Proteomes" id="UP001472677">
    <property type="component" value="Unassembled WGS sequence"/>
</dbReference>
<keyword evidence="6 8" id="KW-0539">Nucleus</keyword>
<evidence type="ECO:0000256" key="8">
    <source>
        <dbReference type="RuleBase" id="RU367155"/>
    </source>
</evidence>
<accession>A0ABR2D777</accession>
<keyword evidence="2 8" id="KW-0805">Transcription regulation</keyword>
<keyword evidence="5 8" id="KW-0804">Transcription</keyword>
<evidence type="ECO:0000313" key="11">
    <source>
        <dbReference type="Proteomes" id="UP001472677"/>
    </source>
</evidence>
<keyword evidence="11" id="KW-1185">Reference proteome</keyword>
<proteinExistence type="inferred from homology"/>
<dbReference type="InterPro" id="IPR001289">
    <property type="entry name" value="NFYA"/>
</dbReference>
<evidence type="ECO:0000256" key="5">
    <source>
        <dbReference type="ARBA" id="ARBA00023163"/>
    </source>
</evidence>
<feature type="compositionally biased region" description="Polar residues" evidence="9">
    <location>
        <begin position="251"/>
        <end position="279"/>
    </location>
</feature>
<comment type="caution">
    <text evidence="10">The sequence shown here is derived from an EMBL/GenBank/DDBJ whole genome shotgun (WGS) entry which is preliminary data.</text>
</comment>
<evidence type="ECO:0000256" key="7">
    <source>
        <dbReference type="ARBA" id="ARBA00025911"/>
    </source>
</evidence>
<evidence type="ECO:0000256" key="9">
    <source>
        <dbReference type="SAM" id="MobiDB-lite"/>
    </source>
</evidence>
<reference evidence="10 11" key="1">
    <citation type="journal article" date="2024" name="G3 (Bethesda)">
        <title>Genome assembly of Hibiscus sabdariffa L. provides insights into metabolisms of medicinal natural products.</title>
        <authorList>
            <person name="Kim T."/>
        </authorList>
    </citation>
    <scope>NUCLEOTIDE SEQUENCE [LARGE SCALE GENOMIC DNA]</scope>
    <source>
        <strain evidence="10">TK-2024</strain>
        <tissue evidence="10">Old leaves</tissue>
    </source>
</reference>
<dbReference type="PROSITE" id="PS00686">
    <property type="entry name" value="NFYA_HAP2_1"/>
    <property type="match status" value="1"/>
</dbReference>
<feature type="region of interest" description="Disordered" evidence="9">
    <location>
        <begin position="228"/>
        <end position="280"/>
    </location>
</feature>
<evidence type="ECO:0000256" key="6">
    <source>
        <dbReference type="ARBA" id="ARBA00023242"/>
    </source>
</evidence>
<dbReference type="InterPro" id="IPR018362">
    <property type="entry name" value="CCAAT-binding_factor_CS"/>
</dbReference>
<organism evidence="10 11">
    <name type="scientific">Hibiscus sabdariffa</name>
    <name type="common">roselle</name>
    <dbReference type="NCBI Taxonomy" id="183260"/>
    <lineage>
        <taxon>Eukaryota</taxon>
        <taxon>Viridiplantae</taxon>
        <taxon>Streptophyta</taxon>
        <taxon>Embryophyta</taxon>
        <taxon>Tracheophyta</taxon>
        <taxon>Spermatophyta</taxon>
        <taxon>Magnoliopsida</taxon>
        <taxon>eudicotyledons</taxon>
        <taxon>Gunneridae</taxon>
        <taxon>Pentapetalae</taxon>
        <taxon>rosids</taxon>
        <taxon>malvids</taxon>
        <taxon>Malvales</taxon>
        <taxon>Malvaceae</taxon>
        <taxon>Malvoideae</taxon>
        <taxon>Hibiscus</taxon>
    </lineage>
</organism>
<dbReference type="Gene3D" id="6.10.250.2430">
    <property type="match status" value="1"/>
</dbReference>